<gene>
    <name evidence="1" type="ORF">HDE69_002464</name>
</gene>
<proteinExistence type="predicted"/>
<accession>A0A7W8YTP3</accession>
<dbReference type="SUPFAM" id="SSF54285">
    <property type="entry name" value="MoaD/ThiS"/>
    <property type="match status" value="1"/>
</dbReference>
<organism evidence="1 2">
    <name type="scientific">Pedobacter cryoconitis</name>
    <dbReference type="NCBI Taxonomy" id="188932"/>
    <lineage>
        <taxon>Bacteria</taxon>
        <taxon>Pseudomonadati</taxon>
        <taxon>Bacteroidota</taxon>
        <taxon>Sphingobacteriia</taxon>
        <taxon>Sphingobacteriales</taxon>
        <taxon>Sphingobacteriaceae</taxon>
        <taxon>Pedobacter</taxon>
    </lineage>
</organism>
<reference evidence="1 2" key="1">
    <citation type="submission" date="2020-08" db="EMBL/GenBank/DDBJ databases">
        <title>Genomic Encyclopedia of Type Strains, Phase IV (KMG-V): Genome sequencing to study the core and pangenomes of soil and plant-associated prokaryotes.</title>
        <authorList>
            <person name="Whitman W."/>
        </authorList>
    </citation>
    <scope>NUCLEOTIDE SEQUENCE [LARGE SCALE GENOMIC DNA]</scope>
    <source>
        <strain evidence="1 2">MP7CTX6</strain>
    </source>
</reference>
<dbReference type="Proteomes" id="UP000537718">
    <property type="component" value="Unassembled WGS sequence"/>
</dbReference>
<dbReference type="RefSeq" id="WP_260159828.1">
    <property type="nucleotide sequence ID" value="NZ_JACHCG010000001.1"/>
</dbReference>
<dbReference type="NCBIfam" id="TIGR01683">
    <property type="entry name" value="thiS"/>
    <property type="match status" value="1"/>
</dbReference>
<evidence type="ECO:0000313" key="1">
    <source>
        <dbReference type="EMBL" id="MBB5621403.1"/>
    </source>
</evidence>
<dbReference type="AlphaFoldDB" id="A0A7W8YTP3"/>
<dbReference type="PANTHER" id="PTHR34472:SF1">
    <property type="entry name" value="SULFUR CARRIER PROTEIN THIS"/>
    <property type="match status" value="1"/>
</dbReference>
<sequence>MKRMEITVNHQTYSIAGPCSVVQLLTAVLQVSGSGIAVAVNQSVVSKSDWSVYLLQPGDQVMLIKATQGG</sequence>
<dbReference type="InterPro" id="IPR003749">
    <property type="entry name" value="ThiS/MoaD-like"/>
</dbReference>
<dbReference type="InterPro" id="IPR016155">
    <property type="entry name" value="Mopterin_synth/thiamin_S_b"/>
</dbReference>
<protein>
    <submittedName>
        <fullName evidence="1">Sulfur carrier protein</fullName>
    </submittedName>
</protein>
<dbReference type="Pfam" id="PF02597">
    <property type="entry name" value="ThiS"/>
    <property type="match status" value="1"/>
</dbReference>
<dbReference type="EMBL" id="JACHCF010000005">
    <property type="protein sequence ID" value="MBB5621403.1"/>
    <property type="molecule type" value="Genomic_DNA"/>
</dbReference>
<evidence type="ECO:0000313" key="2">
    <source>
        <dbReference type="Proteomes" id="UP000537718"/>
    </source>
</evidence>
<dbReference type="Gene3D" id="3.10.20.30">
    <property type="match status" value="1"/>
</dbReference>
<dbReference type="PANTHER" id="PTHR34472">
    <property type="entry name" value="SULFUR CARRIER PROTEIN THIS"/>
    <property type="match status" value="1"/>
</dbReference>
<comment type="caution">
    <text evidence="1">The sequence shown here is derived from an EMBL/GenBank/DDBJ whole genome shotgun (WGS) entry which is preliminary data.</text>
</comment>
<dbReference type="InterPro" id="IPR010035">
    <property type="entry name" value="Thi_S"/>
</dbReference>
<dbReference type="InterPro" id="IPR012675">
    <property type="entry name" value="Beta-grasp_dom_sf"/>
</dbReference>
<name>A0A7W8YTP3_9SPHI</name>
<dbReference type="CDD" id="cd00565">
    <property type="entry name" value="Ubl_ThiS"/>
    <property type="match status" value="1"/>
</dbReference>